<dbReference type="EMBL" id="LAEV01001908">
    <property type="protein sequence ID" value="KKA27060.1"/>
    <property type="molecule type" value="Genomic_DNA"/>
</dbReference>
<feature type="region of interest" description="Disordered" evidence="1">
    <location>
        <begin position="604"/>
        <end position="638"/>
    </location>
</feature>
<gene>
    <name evidence="2" type="ORF">TD95_002463</name>
</gene>
<feature type="region of interest" description="Disordered" evidence="1">
    <location>
        <begin position="452"/>
        <end position="504"/>
    </location>
</feature>
<dbReference type="SUPFAM" id="SSF52047">
    <property type="entry name" value="RNI-like"/>
    <property type="match status" value="1"/>
</dbReference>
<evidence type="ECO:0000256" key="1">
    <source>
        <dbReference type="SAM" id="MobiDB-lite"/>
    </source>
</evidence>
<dbReference type="OrthoDB" id="5405297at2759"/>
<reference evidence="2 3" key="1">
    <citation type="submission" date="2015-03" db="EMBL/GenBank/DDBJ databases">
        <authorList>
            <person name="Radwan O."/>
            <person name="Al-Naeli F.A."/>
            <person name="Rendon G.A."/>
            <person name="Fields C."/>
        </authorList>
    </citation>
    <scope>NUCLEOTIDE SEQUENCE [LARGE SCALE GENOMIC DNA]</scope>
    <source>
        <strain evidence="2">CR-DP1</strain>
    </source>
</reference>
<evidence type="ECO:0008006" key="4">
    <source>
        <dbReference type="Google" id="ProtNLM"/>
    </source>
</evidence>
<organism evidence="2 3">
    <name type="scientific">Thielaviopsis punctulata</name>
    <dbReference type="NCBI Taxonomy" id="72032"/>
    <lineage>
        <taxon>Eukaryota</taxon>
        <taxon>Fungi</taxon>
        <taxon>Dikarya</taxon>
        <taxon>Ascomycota</taxon>
        <taxon>Pezizomycotina</taxon>
        <taxon>Sordariomycetes</taxon>
        <taxon>Hypocreomycetidae</taxon>
        <taxon>Microascales</taxon>
        <taxon>Ceratocystidaceae</taxon>
        <taxon>Thielaviopsis</taxon>
    </lineage>
</organism>
<protein>
    <recommendedName>
        <fullName evidence="4">F-box domain-containing protein</fullName>
    </recommendedName>
</protein>
<sequence>MRFFRRKKDKKQKPYMDVPVFGHIRAGDGSYDSRFMVRYSCEPTRNSPRLLANFPPALLDRIFSFVCPQTIDESYDPCEQSAVGDTCPLCDLRDLAHATMVCKRWHYYGVQTLYRSIRIDNVHYCQREAVLAEKRKRKTFFDRNADPEDTAAARLKLLSRTLRDDQVRLAKLVTFFKIPYMLRESSQNDLSRTLAVLPNIKYVDLPEGLFSDDPAFSTLRLEVEARCPDLRKMTYMAGSEQSLSRLAYGSIWPNLEVLELTRISLDSFMLRHIISSLSNLRALKITDCKNFTDDVFAASENLPPLPAIQELILHKVPMTSFGFASLMVRPEIQNSLHILNLWRTGIKPVNLQDVFTAAPNLKNLAIHESVSQGIMSGANLPKLVSRSLETIRYEISSSSDSGAMSNASTSYYTYLASSILSGGLPKLHAVYVRDPYFPDHLMGLPPPPPSIPGLVRPRSSASLRGSPMTSPASSIGPASPQPHHATLPLPLPRPPPIGGAAQESNRFSSNNPFAGLGPLTKTLEVFTKSDDSMDWSFIKVAPQPMAGLSSRRMGSHARSVSSYGLGTDVAGLGWDSSHARRSVMVGHANGGGFLALPQEDETIPLPLPSPRFMQEGEAWPRPRSSGMAPSRGSKDLWS</sequence>
<keyword evidence="3" id="KW-1185">Reference proteome</keyword>
<proteinExistence type="predicted"/>
<evidence type="ECO:0000313" key="3">
    <source>
        <dbReference type="Proteomes" id="UP000033483"/>
    </source>
</evidence>
<name>A0A0F4Z9T6_9PEZI</name>
<accession>A0A0F4Z9T6</accession>
<feature type="compositionally biased region" description="Polar residues" evidence="1">
    <location>
        <begin position="459"/>
        <end position="473"/>
    </location>
</feature>
<dbReference type="InterPro" id="IPR032675">
    <property type="entry name" value="LRR_dom_sf"/>
</dbReference>
<dbReference type="Gene3D" id="3.80.10.10">
    <property type="entry name" value="Ribonuclease Inhibitor"/>
    <property type="match status" value="1"/>
</dbReference>
<dbReference type="Proteomes" id="UP000033483">
    <property type="component" value="Unassembled WGS sequence"/>
</dbReference>
<comment type="caution">
    <text evidence="2">The sequence shown here is derived from an EMBL/GenBank/DDBJ whole genome shotgun (WGS) entry which is preliminary data.</text>
</comment>
<dbReference type="AlphaFoldDB" id="A0A0F4Z9T6"/>
<evidence type="ECO:0000313" key="2">
    <source>
        <dbReference type="EMBL" id="KKA27060.1"/>
    </source>
</evidence>